<gene>
    <name evidence="2" type="ORF">EA472_21000</name>
</gene>
<comment type="caution">
    <text evidence="2">The sequence shown here is derived from an EMBL/GenBank/DDBJ whole genome shotgun (WGS) entry which is preliminary data.</text>
</comment>
<dbReference type="EMBL" id="REFZ01000028">
    <property type="protein sequence ID" value="RQG96096.1"/>
    <property type="molecule type" value="Genomic_DNA"/>
</dbReference>
<sequence>MTHSRLTRRGALALAAVGLAGCASSQERDDDAPGDGTDANEDATGDADDRDTPDRDIEPDWDEAAAFRTWLLDTDGNRRFDYTATFPEDADPADGFPDFFGLETDDLEGHLMQSGTHVFFGSFDPDSIVDGVDAAEEYDLSGEYEGFYVVTRSPSDGEELEIAVGQDAIVVGVDYERRIDAHRGVGDRLEEVDPEFTHLFRELPHDTTVTGQYGSPTGANVDVDEIILWGVSSETPMAETVTWVFVFEREADLTDDALAQLEGVSSDVEDSSVDGRTATVVGAPPNIPDGSSE</sequence>
<reference evidence="2 3" key="1">
    <citation type="submission" date="2018-10" db="EMBL/GenBank/DDBJ databases">
        <title>Natrarchaeobius chitinivorans gen. nov., sp. nov., and Natrarchaeobius haloalkaliphilus sp. nov., alkaliphilic, chitin-utilizing haloarchaea from hypersaline alkaline lakes.</title>
        <authorList>
            <person name="Sorokin D.Y."/>
            <person name="Elcheninov A.G."/>
            <person name="Kostrikina N.A."/>
            <person name="Bale N.J."/>
            <person name="Sinninghe Damste J.S."/>
            <person name="Khijniak T.V."/>
            <person name="Kublanov I.V."/>
            <person name="Toshchakov S.V."/>
        </authorList>
    </citation>
    <scope>NUCLEOTIDE SEQUENCE [LARGE SCALE GENOMIC DNA]</scope>
    <source>
        <strain evidence="2 3">AArcht7</strain>
    </source>
</reference>
<evidence type="ECO:0000313" key="3">
    <source>
        <dbReference type="Proteomes" id="UP000281431"/>
    </source>
</evidence>
<organism evidence="2 3">
    <name type="scientific">Natrarchaeobius chitinivorans</name>
    <dbReference type="NCBI Taxonomy" id="1679083"/>
    <lineage>
        <taxon>Archaea</taxon>
        <taxon>Methanobacteriati</taxon>
        <taxon>Methanobacteriota</taxon>
        <taxon>Stenosarchaea group</taxon>
        <taxon>Halobacteria</taxon>
        <taxon>Halobacteriales</taxon>
        <taxon>Natrialbaceae</taxon>
        <taxon>Natrarchaeobius</taxon>
    </lineage>
</organism>
<evidence type="ECO:0000256" key="1">
    <source>
        <dbReference type="SAM" id="MobiDB-lite"/>
    </source>
</evidence>
<accession>A0A3N6MNM9</accession>
<proteinExistence type="predicted"/>
<name>A0A3N6MNM9_NATCH</name>
<feature type="compositionally biased region" description="Acidic residues" evidence="1">
    <location>
        <begin position="28"/>
        <end position="49"/>
    </location>
</feature>
<dbReference type="PROSITE" id="PS51257">
    <property type="entry name" value="PROKAR_LIPOPROTEIN"/>
    <property type="match status" value="1"/>
</dbReference>
<dbReference type="OrthoDB" id="201787at2157"/>
<protein>
    <submittedName>
        <fullName evidence="2">Uncharacterized protein</fullName>
    </submittedName>
</protein>
<feature type="region of interest" description="Disordered" evidence="1">
    <location>
        <begin position="22"/>
        <end position="58"/>
    </location>
</feature>
<evidence type="ECO:0000313" key="2">
    <source>
        <dbReference type="EMBL" id="RQG96096.1"/>
    </source>
</evidence>
<dbReference type="AlphaFoldDB" id="A0A3N6MNM9"/>
<dbReference type="Proteomes" id="UP000281431">
    <property type="component" value="Unassembled WGS sequence"/>
</dbReference>
<keyword evidence="3" id="KW-1185">Reference proteome</keyword>
<feature type="region of interest" description="Disordered" evidence="1">
    <location>
        <begin position="265"/>
        <end position="293"/>
    </location>
</feature>